<dbReference type="Proteomes" id="UP001205185">
    <property type="component" value="Unassembled WGS sequence"/>
</dbReference>
<gene>
    <name evidence="2" type="ORF">LV75_005042</name>
</gene>
<sequence length="57" mass="6557">MSIGLSEFLIVVVVALILITVVVVARTAEKQRRARELRERDIAELARLRERLRELEG</sequence>
<name>A0ABT1IIP7_9PSEU</name>
<reference evidence="2 3" key="1">
    <citation type="submission" date="2022-06" db="EMBL/GenBank/DDBJ databases">
        <title>Genomic Encyclopedia of Archaeal and Bacterial Type Strains, Phase II (KMG-II): from individual species to whole genera.</title>
        <authorList>
            <person name="Goeker M."/>
        </authorList>
    </citation>
    <scope>NUCLEOTIDE SEQUENCE [LARGE SCALE GENOMIC DNA]</scope>
    <source>
        <strain evidence="2 3">DSM 44255</strain>
    </source>
</reference>
<keyword evidence="3" id="KW-1185">Reference proteome</keyword>
<keyword evidence="1" id="KW-1133">Transmembrane helix</keyword>
<evidence type="ECO:0000313" key="3">
    <source>
        <dbReference type="Proteomes" id="UP001205185"/>
    </source>
</evidence>
<comment type="caution">
    <text evidence="2">The sequence shown here is derived from an EMBL/GenBank/DDBJ whole genome shotgun (WGS) entry which is preliminary data.</text>
</comment>
<keyword evidence="1" id="KW-0812">Transmembrane</keyword>
<organism evidence="2 3">
    <name type="scientific">Actinokineospora diospyrosa</name>
    <dbReference type="NCBI Taxonomy" id="103728"/>
    <lineage>
        <taxon>Bacteria</taxon>
        <taxon>Bacillati</taxon>
        <taxon>Actinomycetota</taxon>
        <taxon>Actinomycetes</taxon>
        <taxon>Pseudonocardiales</taxon>
        <taxon>Pseudonocardiaceae</taxon>
        <taxon>Actinokineospora</taxon>
    </lineage>
</organism>
<feature type="transmembrane region" description="Helical" evidence="1">
    <location>
        <begin position="6"/>
        <end position="25"/>
    </location>
</feature>
<protein>
    <submittedName>
        <fullName evidence="2">Uncharacterized protein</fullName>
    </submittedName>
</protein>
<dbReference type="EMBL" id="JAMTCO010000012">
    <property type="protein sequence ID" value="MCP2272516.1"/>
    <property type="molecule type" value="Genomic_DNA"/>
</dbReference>
<proteinExistence type="predicted"/>
<keyword evidence="1" id="KW-0472">Membrane</keyword>
<evidence type="ECO:0000256" key="1">
    <source>
        <dbReference type="SAM" id="Phobius"/>
    </source>
</evidence>
<evidence type="ECO:0000313" key="2">
    <source>
        <dbReference type="EMBL" id="MCP2272516.1"/>
    </source>
</evidence>
<dbReference type="RefSeq" id="WP_253889420.1">
    <property type="nucleotide sequence ID" value="NZ_BAAAVB010000001.1"/>
</dbReference>
<accession>A0ABT1IIP7</accession>